<evidence type="ECO:0000313" key="3">
    <source>
        <dbReference type="Proteomes" id="UP000030645"/>
    </source>
</evidence>
<protein>
    <submittedName>
        <fullName evidence="2">Uncharacterized protein</fullName>
    </submittedName>
</protein>
<dbReference type="Proteomes" id="UP000030645">
    <property type="component" value="Unassembled WGS sequence"/>
</dbReference>
<keyword evidence="3" id="KW-1185">Reference proteome</keyword>
<dbReference type="OrthoDB" id="749393at2759"/>
<reference evidence="3" key="1">
    <citation type="submission" date="2013-01" db="EMBL/GenBank/DDBJ databases">
        <title>Draft Genome Sequence of a Mulberry Tree, Morus notabilis C.K. Schneid.</title>
        <authorList>
            <person name="He N."/>
            <person name="Zhao S."/>
        </authorList>
    </citation>
    <scope>NUCLEOTIDE SEQUENCE</scope>
</reference>
<proteinExistence type="predicted"/>
<dbReference type="EMBL" id="KE344502">
    <property type="protein sequence ID" value="EXB64626.1"/>
    <property type="molecule type" value="Genomic_DNA"/>
</dbReference>
<dbReference type="KEGG" id="mnt:21400941"/>
<name>W9R1X0_9ROSA</name>
<feature type="compositionally biased region" description="Polar residues" evidence="1">
    <location>
        <begin position="34"/>
        <end position="51"/>
    </location>
</feature>
<evidence type="ECO:0000313" key="2">
    <source>
        <dbReference type="EMBL" id="EXB64626.1"/>
    </source>
</evidence>
<feature type="compositionally biased region" description="Basic residues" evidence="1">
    <location>
        <begin position="1"/>
        <end position="11"/>
    </location>
</feature>
<organism evidence="2 3">
    <name type="scientific">Morus notabilis</name>
    <dbReference type="NCBI Taxonomy" id="981085"/>
    <lineage>
        <taxon>Eukaryota</taxon>
        <taxon>Viridiplantae</taxon>
        <taxon>Streptophyta</taxon>
        <taxon>Embryophyta</taxon>
        <taxon>Tracheophyta</taxon>
        <taxon>Spermatophyta</taxon>
        <taxon>Magnoliopsida</taxon>
        <taxon>eudicotyledons</taxon>
        <taxon>Gunneridae</taxon>
        <taxon>Pentapetalae</taxon>
        <taxon>rosids</taxon>
        <taxon>fabids</taxon>
        <taxon>Rosales</taxon>
        <taxon>Moraceae</taxon>
        <taxon>Moreae</taxon>
        <taxon>Morus</taxon>
    </lineage>
</organism>
<feature type="region of interest" description="Disordered" evidence="1">
    <location>
        <begin position="1"/>
        <end position="61"/>
    </location>
</feature>
<accession>W9R1X0</accession>
<dbReference type="AlphaFoldDB" id="W9R1X0"/>
<evidence type="ECO:0000256" key="1">
    <source>
        <dbReference type="SAM" id="MobiDB-lite"/>
    </source>
</evidence>
<sequence>MDQDRKNKKRTRDQGEEQGMKHLSEKKRAKFRQEQQGYTNDIMSSTSTSYGSPEHDSGAAEAQGVFDFPWLKDGVVAKYSDEWKFEELEDVFTSQLSSEISTTTTTTITTHAGIQLSFPGQCLCQTPVEAVLEFPDEKFDEEKECPLLSDYAFDTTESLDCIWGAL</sequence>
<gene>
    <name evidence="2" type="ORF">L484_017958</name>
</gene>
<feature type="compositionally biased region" description="Basic and acidic residues" evidence="1">
    <location>
        <begin position="12"/>
        <end position="23"/>
    </location>
</feature>